<feature type="domain" description="G" evidence="7">
    <location>
        <begin position="117"/>
        <end position="239"/>
    </location>
</feature>
<evidence type="ECO:0000256" key="6">
    <source>
        <dbReference type="SAM" id="MobiDB-lite"/>
    </source>
</evidence>
<keyword evidence="3" id="KW-0547">Nucleotide-binding</keyword>
<evidence type="ECO:0000313" key="13">
    <source>
        <dbReference type="RefSeq" id="XP_055862747.1"/>
    </source>
</evidence>
<dbReference type="InterPro" id="IPR006073">
    <property type="entry name" value="GTP-bd"/>
</dbReference>
<evidence type="ECO:0000313" key="12">
    <source>
        <dbReference type="RefSeq" id="XP_013067945.2"/>
    </source>
</evidence>
<gene>
    <name evidence="9 10 11 12 13" type="primary">LOC106055973</name>
</gene>
<evidence type="ECO:0000256" key="4">
    <source>
        <dbReference type="ARBA" id="ARBA00023134"/>
    </source>
</evidence>
<dbReference type="OMA" id="PGDWEYH"/>
<accession>A0A9U8E0Z5</accession>
<dbReference type="GO" id="GO:0005759">
    <property type="term" value="C:mitochondrial matrix"/>
    <property type="evidence" value="ECO:0007669"/>
    <property type="project" value="TreeGrafter"/>
</dbReference>
<dbReference type="CDD" id="cd22534">
    <property type="entry name" value="KH-II_Era"/>
    <property type="match status" value="1"/>
</dbReference>
<dbReference type="RefSeq" id="XP_013067941.2">
    <property type="nucleotide sequence ID" value="XM_013212487.2"/>
</dbReference>
<dbReference type="SUPFAM" id="SSF52540">
    <property type="entry name" value="P-loop containing nucleoside triphosphate hydrolases"/>
    <property type="match status" value="1"/>
</dbReference>
<dbReference type="GO" id="GO:0043024">
    <property type="term" value="F:ribosomal small subunit binding"/>
    <property type="evidence" value="ECO:0007669"/>
    <property type="project" value="TreeGrafter"/>
</dbReference>
<evidence type="ECO:0000256" key="3">
    <source>
        <dbReference type="ARBA" id="ARBA00022741"/>
    </source>
</evidence>
<dbReference type="RefSeq" id="XP_013067942.2">
    <property type="nucleotide sequence ID" value="XM_013212488.2"/>
</dbReference>
<comment type="similarity">
    <text evidence="1">Belongs to the TRAFAC class TrmE-Era-EngA-EngB-Septin-like GTPase superfamily. Era GTPase family.</text>
</comment>
<dbReference type="InterPro" id="IPR015946">
    <property type="entry name" value="KH_dom-like_a/b"/>
</dbReference>
<dbReference type="GO" id="GO:0000028">
    <property type="term" value="P:ribosomal small subunit assembly"/>
    <property type="evidence" value="ECO:0007669"/>
    <property type="project" value="TreeGrafter"/>
</dbReference>
<evidence type="ECO:0000313" key="9">
    <source>
        <dbReference type="RefSeq" id="XP_013067941.2"/>
    </source>
</evidence>
<dbReference type="InterPro" id="IPR005225">
    <property type="entry name" value="Small_GTP-bd"/>
</dbReference>
<dbReference type="AlphaFoldDB" id="A0A9U8E0Z5"/>
<dbReference type="RefSeq" id="XP_055862747.1">
    <property type="nucleotide sequence ID" value="XM_056006772.1"/>
</dbReference>
<dbReference type="RefSeq" id="XP_013067945.2">
    <property type="nucleotide sequence ID" value="XM_013212491.2"/>
</dbReference>
<dbReference type="GeneID" id="106055973"/>
<dbReference type="Gene3D" id="3.30.300.20">
    <property type="match status" value="1"/>
</dbReference>
<name>A0A9U8E0Z5_BIOGL</name>
<dbReference type="FunFam" id="3.40.50.300:FF:002220">
    <property type="entry name" value="GTPase Era, mitochondrial"/>
    <property type="match status" value="1"/>
</dbReference>
<dbReference type="InterPro" id="IPR005662">
    <property type="entry name" value="GTPase_Era-like"/>
</dbReference>
<evidence type="ECO:0000313" key="8">
    <source>
        <dbReference type="Proteomes" id="UP001165740"/>
    </source>
</evidence>
<evidence type="ECO:0000256" key="2">
    <source>
        <dbReference type="ARBA" id="ARBA00019149"/>
    </source>
</evidence>
<dbReference type="PANTHER" id="PTHR42698:SF1">
    <property type="entry name" value="GTPASE ERA, MITOCHONDRIAL"/>
    <property type="match status" value="1"/>
</dbReference>
<dbReference type="RefSeq" id="XP_013067943.2">
    <property type="nucleotide sequence ID" value="XM_013212489.2"/>
</dbReference>
<keyword evidence="8" id="KW-1185">Reference proteome</keyword>
<feature type="region of interest" description="Disordered" evidence="6">
    <location>
        <begin position="66"/>
        <end position="100"/>
    </location>
</feature>
<organism evidence="8 10">
    <name type="scientific">Biomphalaria glabrata</name>
    <name type="common">Bloodfluke planorb</name>
    <name type="synonym">Freshwater snail</name>
    <dbReference type="NCBI Taxonomy" id="6526"/>
    <lineage>
        <taxon>Eukaryota</taxon>
        <taxon>Metazoa</taxon>
        <taxon>Spiralia</taxon>
        <taxon>Lophotrochozoa</taxon>
        <taxon>Mollusca</taxon>
        <taxon>Gastropoda</taxon>
        <taxon>Heterobranchia</taxon>
        <taxon>Euthyneura</taxon>
        <taxon>Panpulmonata</taxon>
        <taxon>Hygrophila</taxon>
        <taxon>Lymnaeoidea</taxon>
        <taxon>Planorbidae</taxon>
        <taxon>Biomphalaria</taxon>
    </lineage>
</organism>
<evidence type="ECO:0000313" key="10">
    <source>
        <dbReference type="RefSeq" id="XP_013067942.2"/>
    </source>
</evidence>
<dbReference type="PRINTS" id="PR00326">
    <property type="entry name" value="GTP1OBG"/>
</dbReference>
<sequence length="499" mass="56578">MSNTLSIVGHGTWKVCLISDFMNFFAKSKYNRGCLQHILSCPGPHLKTKSSLSQIRTLFLRSRSNQLNTETTETTSEAENVSESGEDIERTVGRTSDSQNLRLQIPPDSPPNSKLLRVAIIGKPNCGKSTLTNSLLGWRVSSVSDKVHTTRKNTMAVYTSAETQVVFLDTPGILNPGSRKKHNLEKSLEIDPVRSLAQADVVAAMVDVSNSYYTQAMDTTLLQLLYLYRHIPSVFILNKVDLVKQRNNLLQTIRLLTDGIVDGHYLIKESNKSKINKNALFDAADQALDQNAGKNKKEYEHNTPKFSRREYSGQPAEIPSQLLQPDVDTIRHTELTWDEYFDKLRKAHRAVQNMRGWPLFKEVFVLSSLRGEGVQDLKEYLLGLATPRPWDYHSSLVTDQSPQEVVLMCVREKLLDNLKNEVPYLLKLDIVLMEVDRDDSLLNLVINVICETERHLTIFLGNDGKMIQTISSQVKQALMDTFRCDVRLKLVGLLRKKHK</sequence>
<evidence type="ECO:0000313" key="11">
    <source>
        <dbReference type="RefSeq" id="XP_013067943.2"/>
    </source>
</evidence>
<dbReference type="Pfam" id="PF01926">
    <property type="entry name" value="MMR_HSR1"/>
    <property type="match status" value="1"/>
</dbReference>
<dbReference type="PANTHER" id="PTHR42698">
    <property type="entry name" value="GTPASE ERA"/>
    <property type="match status" value="1"/>
</dbReference>
<proteinExistence type="inferred from homology"/>
<evidence type="ECO:0000256" key="5">
    <source>
        <dbReference type="ARBA" id="ARBA00030975"/>
    </source>
</evidence>
<protein>
    <recommendedName>
        <fullName evidence="2">GTPase Era, mitochondrial</fullName>
    </recommendedName>
    <alternativeName>
        <fullName evidence="5">ERA-like protein 1</fullName>
    </alternativeName>
</protein>
<evidence type="ECO:0000259" key="7">
    <source>
        <dbReference type="Pfam" id="PF01926"/>
    </source>
</evidence>
<dbReference type="Gene3D" id="3.40.50.300">
    <property type="entry name" value="P-loop containing nucleotide triphosphate hydrolases"/>
    <property type="match status" value="1"/>
</dbReference>
<dbReference type="NCBIfam" id="TIGR00231">
    <property type="entry name" value="small_GTP"/>
    <property type="match status" value="1"/>
</dbReference>
<dbReference type="SUPFAM" id="SSF54814">
    <property type="entry name" value="Prokaryotic type KH domain (KH-domain type II)"/>
    <property type="match status" value="1"/>
</dbReference>
<dbReference type="KEGG" id="bgt:106055973"/>
<reference evidence="9 10" key="1">
    <citation type="submission" date="2025-04" db="UniProtKB">
        <authorList>
            <consortium name="RefSeq"/>
        </authorList>
    </citation>
    <scope>IDENTIFICATION</scope>
</reference>
<evidence type="ECO:0000256" key="1">
    <source>
        <dbReference type="ARBA" id="ARBA00007921"/>
    </source>
</evidence>
<dbReference type="InterPro" id="IPR009019">
    <property type="entry name" value="KH_sf_prok-type"/>
</dbReference>
<keyword evidence="4" id="KW-0342">GTP-binding</keyword>
<feature type="compositionally biased region" description="Low complexity" evidence="6">
    <location>
        <begin position="69"/>
        <end position="83"/>
    </location>
</feature>
<dbReference type="HAMAP" id="MF_00367">
    <property type="entry name" value="GTPase_Era"/>
    <property type="match status" value="1"/>
</dbReference>
<dbReference type="InterPro" id="IPR027417">
    <property type="entry name" value="P-loop_NTPase"/>
</dbReference>
<dbReference type="GO" id="GO:0019843">
    <property type="term" value="F:rRNA binding"/>
    <property type="evidence" value="ECO:0007669"/>
    <property type="project" value="TreeGrafter"/>
</dbReference>
<dbReference type="Proteomes" id="UP001165740">
    <property type="component" value="Chromosome 12"/>
</dbReference>
<dbReference type="OrthoDB" id="8954335at2759"/>
<dbReference type="GO" id="GO:0005525">
    <property type="term" value="F:GTP binding"/>
    <property type="evidence" value="ECO:0007669"/>
    <property type="project" value="UniProtKB-KW"/>
</dbReference>